<dbReference type="EMBL" id="SFCC01000003">
    <property type="protein sequence ID" value="RZQ64663.1"/>
    <property type="molecule type" value="Genomic_DNA"/>
</dbReference>
<organism evidence="2 3">
    <name type="scientific">Amycolatopsis suaedae</name>
    <dbReference type="NCBI Taxonomy" id="2510978"/>
    <lineage>
        <taxon>Bacteria</taxon>
        <taxon>Bacillati</taxon>
        <taxon>Actinomycetota</taxon>
        <taxon>Actinomycetes</taxon>
        <taxon>Pseudonocardiales</taxon>
        <taxon>Pseudonocardiaceae</taxon>
        <taxon>Amycolatopsis</taxon>
    </lineage>
</organism>
<accession>A0A4Q7JDF0</accession>
<keyword evidence="3" id="KW-1185">Reference proteome</keyword>
<proteinExistence type="predicted"/>
<dbReference type="RefSeq" id="WP_130474462.1">
    <property type="nucleotide sequence ID" value="NZ_SFCC01000003.1"/>
</dbReference>
<evidence type="ECO:0000313" key="2">
    <source>
        <dbReference type="EMBL" id="RZQ64663.1"/>
    </source>
</evidence>
<name>A0A4Q7JDF0_9PSEU</name>
<dbReference type="AlphaFoldDB" id="A0A4Q7JDF0"/>
<protein>
    <submittedName>
        <fullName evidence="2">Uncharacterized protein</fullName>
    </submittedName>
</protein>
<comment type="caution">
    <text evidence="2">The sequence shown here is derived from an EMBL/GenBank/DDBJ whole genome shotgun (WGS) entry which is preliminary data.</text>
</comment>
<evidence type="ECO:0000313" key="3">
    <source>
        <dbReference type="Proteomes" id="UP000292003"/>
    </source>
</evidence>
<feature type="region of interest" description="Disordered" evidence="1">
    <location>
        <begin position="44"/>
        <end position="63"/>
    </location>
</feature>
<gene>
    <name evidence="2" type="ORF">EWH70_07145</name>
</gene>
<dbReference type="Proteomes" id="UP000292003">
    <property type="component" value="Unassembled WGS sequence"/>
</dbReference>
<dbReference type="OrthoDB" id="4190625at2"/>
<sequence length="278" mass="28918">MKFSDSTHIIGWKNGRITDYGSFSSRFGSIRVYDQNRAGTIVGSTTAGAPSIPPRITPFRTTGTGTETLPALTGATMTFPSAGINDKGDIAGGSRTSRSSPITAIRWPASKPGTVEKIPGAPETANIAGLDEDGTVLVNVPESSLTQQRPHFLKDGKLTALGKTTPNGDLRGESVSAGRVVGSLYYQNSAGQWVEDAVFWNTDGVARKLPNGETAVDINRDGLSAGVAKNGQAAVWRLGALDATLGADTVANTVGDDGAVAGSRKVNGVEQPTVWRCS</sequence>
<evidence type="ECO:0000256" key="1">
    <source>
        <dbReference type="SAM" id="MobiDB-lite"/>
    </source>
</evidence>
<reference evidence="2 3" key="1">
    <citation type="submission" date="2019-02" db="EMBL/GenBank/DDBJ databases">
        <title>Draft genome sequence of Amycolatopsis sp. 8-3EHSu isolated from roots of Suaeda maritima.</title>
        <authorList>
            <person name="Duangmal K."/>
            <person name="Chantavorakit T."/>
        </authorList>
    </citation>
    <scope>NUCLEOTIDE SEQUENCE [LARGE SCALE GENOMIC DNA]</scope>
    <source>
        <strain evidence="2 3">8-3EHSu</strain>
    </source>
</reference>